<proteinExistence type="predicted"/>
<protein>
    <submittedName>
        <fullName evidence="3">Glycosyltransferase</fullName>
        <ecNumber evidence="3">2.4.-.-</ecNumber>
    </submittedName>
</protein>
<keyword evidence="3" id="KW-0808">Transferase</keyword>
<dbReference type="PROSITE" id="PS50005">
    <property type="entry name" value="TPR"/>
    <property type="match status" value="1"/>
</dbReference>
<gene>
    <name evidence="3" type="ORF">P4I72_12225</name>
</gene>
<dbReference type="Gene3D" id="1.25.40.10">
    <property type="entry name" value="Tetratricopeptide repeat domain"/>
    <property type="match status" value="1"/>
</dbReference>
<keyword evidence="3" id="KW-0328">Glycosyltransferase</keyword>
<comment type="caution">
    <text evidence="3">The sequence shown here is derived from an EMBL/GenBank/DDBJ whole genome shotgun (WGS) entry which is preliminary data.</text>
</comment>
<dbReference type="InterPro" id="IPR011990">
    <property type="entry name" value="TPR-like_helical_dom_sf"/>
</dbReference>
<name>A0ABU6G4W3_9BACL</name>
<dbReference type="PANTHER" id="PTHR43630:SF2">
    <property type="entry name" value="GLYCOSYLTRANSFERASE"/>
    <property type="match status" value="1"/>
</dbReference>
<dbReference type="SUPFAM" id="SSF53448">
    <property type="entry name" value="Nucleotide-diphospho-sugar transferases"/>
    <property type="match status" value="1"/>
</dbReference>
<evidence type="ECO:0000259" key="2">
    <source>
        <dbReference type="Pfam" id="PF00535"/>
    </source>
</evidence>
<keyword evidence="1" id="KW-0802">TPR repeat</keyword>
<sequence>MKISVCMIVKDEEHNLPKSLSSIPKEFEVVILDTGSSDRSIEVAKKFGAYVYEFTWNDNFSEARNLCAAYATGDYILALDADEVLPEECYEKITSFIGKHQNSVGSVVINNTMDDGNKQHRMLRFYPNQPEFRFAGQVHEQIYDGSQQAEFQDIDLVITHFGYTQEAYIEKNKANRYLPIYLNHLQNNPNDGYMLYQLGKLYYGLEKYTEAEQQLYLSLKINETSALYFPVMVVMLGYVLKERGKFIDAECLLQQHEQNYPLFPDIPFLLGTLAMDTGNISNIEYYFKRALDIGETSKYSTVEGVGTFKAAYNLGVYFEITGDVGSAMHYYRFSADFDYKVAQDRLLELQNSIHNSN</sequence>
<dbReference type="Proteomes" id="UP001338137">
    <property type="component" value="Unassembled WGS sequence"/>
</dbReference>
<dbReference type="EC" id="2.4.-.-" evidence="3"/>
<dbReference type="PANTHER" id="PTHR43630">
    <property type="entry name" value="POLY-BETA-1,6-N-ACETYL-D-GLUCOSAMINE SYNTHASE"/>
    <property type="match status" value="1"/>
</dbReference>
<reference evidence="3 4" key="1">
    <citation type="submission" date="2023-03" db="EMBL/GenBank/DDBJ databases">
        <title>Bacillus Genome Sequencing.</title>
        <authorList>
            <person name="Dunlap C."/>
        </authorList>
    </citation>
    <scope>NUCLEOTIDE SEQUENCE [LARGE SCALE GENOMIC DNA]</scope>
    <source>
        <strain evidence="3 4">BD-533</strain>
    </source>
</reference>
<dbReference type="InterPro" id="IPR019734">
    <property type="entry name" value="TPR_rpt"/>
</dbReference>
<dbReference type="CDD" id="cd02511">
    <property type="entry name" value="Beta4Glucosyltransferase"/>
    <property type="match status" value="1"/>
</dbReference>
<dbReference type="Pfam" id="PF00535">
    <property type="entry name" value="Glycos_transf_2"/>
    <property type="match status" value="1"/>
</dbReference>
<accession>A0ABU6G4W3</accession>
<evidence type="ECO:0000313" key="4">
    <source>
        <dbReference type="Proteomes" id="UP001338137"/>
    </source>
</evidence>
<evidence type="ECO:0000256" key="1">
    <source>
        <dbReference type="PROSITE-ProRule" id="PRU00339"/>
    </source>
</evidence>
<dbReference type="RefSeq" id="WP_326072190.1">
    <property type="nucleotide sequence ID" value="NZ_JARLKY010000025.1"/>
</dbReference>
<dbReference type="InterPro" id="IPR001173">
    <property type="entry name" value="Glyco_trans_2-like"/>
</dbReference>
<feature type="domain" description="Glycosyltransferase 2-like" evidence="2">
    <location>
        <begin position="4"/>
        <end position="133"/>
    </location>
</feature>
<dbReference type="SUPFAM" id="SSF48452">
    <property type="entry name" value="TPR-like"/>
    <property type="match status" value="1"/>
</dbReference>
<evidence type="ECO:0000313" key="3">
    <source>
        <dbReference type="EMBL" id="MEC0227893.1"/>
    </source>
</evidence>
<dbReference type="Gene3D" id="3.90.550.10">
    <property type="entry name" value="Spore Coat Polysaccharide Biosynthesis Protein SpsA, Chain A"/>
    <property type="match status" value="1"/>
</dbReference>
<dbReference type="InterPro" id="IPR029044">
    <property type="entry name" value="Nucleotide-diphossugar_trans"/>
</dbReference>
<keyword evidence="4" id="KW-1185">Reference proteome</keyword>
<feature type="repeat" description="TPR" evidence="1">
    <location>
        <begin position="192"/>
        <end position="225"/>
    </location>
</feature>
<dbReference type="EMBL" id="JARLKY010000025">
    <property type="protein sequence ID" value="MEC0227893.1"/>
    <property type="molecule type" value="Genomic_DNA"/>
</dbReference>
<dbReference type="GO" id="GO:0016757">
    <property type="term" value="F:glycosyltransferase activity"/>
    <property type="evidence" value="ECO:0007669"/>
    <property type="project" value="UniProtKB-KW"/>
</dbReference>
<organism evidence="3 4">
    <name type="scientific">Paenibacillus alba</name>
    <dbReference type="NCBI Taxonomy" id="1197127"/>
    <lineage>
        <taxon>Bacteria</taxon>
        <taxon>Bacillati</taxon>
        <taxon>Bacillota</taxon>
        <taxon>Bacilli</taxon>
        <taxon>Bacillales</taxon>
        <taxon>Paenibacillaceae</taxon>
        <taxon>Paenibacillus</taxon>
    </lineage>
</organism>
<dbReference type="SMART" id="SM00028">
    <property type="entry name" value="TPR"/>
    <property type="match status" value="2"/>
</dbReference>